<dbReference type="PANTHER" id="PTHR38444">
    <property type="entry name" value="ENTEROBACTIN BIOSYNTHESIS PROTEIN YBDZ"/>
    <property type="match status" value="1"/>
</dbReference>
<dbReference type="OrthoDB" id="7584480at2"/>
<dbReference type="InterPro" id="IPR037407">
    <property type="entry name" value="MLP_fam"/>
</dbReference>
<accession>A0A177N2M3</accession>
<dbReference type="AlphaFoldDB" id="A0A177N2M3"/>
<dbReference type="Proteomes" id="UP000077857">
    <property type="component" value="Unassembled WGS sequence"/>
</dbReference>
<dbReference type="GO" id="GO:0005829">
    <property type="term" value="C:cytosol"/>
    <property type="evidence" value="ECO:0007669"/>
    <property type="project" value="TreeGrafter"/>
</dbReference>
<evidence type="ECO:0000313" key="3">
    <source>
        <dbReference type="Proteomes" id="UP000077857"/>
    </source>
</evidence>
<proteinExistence type="predicted"/>
<evidence type="ECO:0000313" key="2">
    <source>
        <dbReference type="EMBL" id="OAI12228.1"/>
    </source>
</evidence>
<dbReference type="EMBL" id="LUUJ01000110">
    <property type="protein sequence ID" value="OAI12228.1"/>
    <property type="molecule type" value="Genomic_DNA"/>
</dbReference>
<dbReference type="SMART" id="SM00923">
    <property type="entry name" value="MbtH"/>
    <property type="match status" value="1"/>
</dbReference>
<name>A0A177N2M3_9GAMM</name>
<dbReference type="Gene3D" id="3.90.820.10">
    <property type="entry name" value="Structural Genomics, Unknown Function 30-nov-00 1gh9 Mol_id"/>
    <property type="match status" value="1"/>
</dbReference>
<feature type="domain" description="MbtH-like" evidence="1">
    <location>
        <begin position="4"/>
        <end position="53"/>
    </location>
</feature>
<dbReference type="SUPFAM" id="SSF160582">
    <property type="entry name" value="MbtH-like"/>
    <property type="match status" value="1"/>
</dbReference>
<comment type="caution">
    <text evidence="2">The sequence shown here is derived from an EMBL/GenBank/DDBJ whole genome shotgun (WGS) entry which is preliminary data.</text>
</comment>
<organism evidence="2 3">
    <name type="scientific">Methylomonas koyamae</name>
    <dbReference type="NCBI Taxonomy" id="702114"/>
    <lineage>
        <taxon>Bacteria</taxon>
        <taxon>Pseudomonadati</taxon>
        <taxon>Pseudomonadota</taxon>
        <taxon>Gammaproteobacteria</taxon>
        <taxon>Methylococcales</taxon>
        <taxon>Methylococcaceae</taxon>
        <taxon>Methylomonas</taxon>
    </lineage>
</organism>
<protein>
    <recommendedName>
        <fullName evidence="1">MbtH-like domain-containing protein</fullName>
    </recommendedName>
</protein>
<dbReference type="GO" id="GO:0019290">
    <property type="term" value="P:siderophore biosynthetic process"/>
    <property type="evidence" value="ECO:0007669"/>
    <property type="project" value="TreeGrafter"/>
</dbReference>
<sequence length="66" mass="7666">MVAMAEELETRFVVVCNHEQQHALWPAFKPLPAGWQQVKAADSRENCLNYVNQNWTDIRPLSLRTL</sequence>
<reference evidence="2 3" key="1">
    <citation type="submission" date="2016-03" db="EMBL/GenBank/DDBJ databases">
        <authorList>
            <person name="Ploux O."/>
        </authorList>
    </citation>
    <scope>NUCLEOTIDE SEQUENCE [LARGE SCALE GENOMIC DNA]</scope>
    <source>
        <strain evidence="2 3">R-45378</strain>
    </source>
</reference>
<dbReference type="InterPro" id="IPR005153">
    <property type="entry name" value="MbtH-like_dom"/>
</dbReference>
<dbReference type="PANTHER" id="PTHR38444:SF1">
    <property type="entry name" value="ENTEROBACTIN BIOSYNTHESIS PROTEIN YBDZ"/>
    <property type="match status" value="1"/>
</dbReference>
<dbReference type="Pfam" id="PF03621">
    <property type="entry name" value="MbtH"/>
    <property type="match status" value="1"/>
</dbReference>
<evidence type="ECO:0000259" key="1">
    <source>
        <dbReference type="SMART" id="SM00923"/>
    </source>
</evidence>
<dbReference type="InterPro" id="IPR038020">
    <property type="entry name" value="MbtH-like_sf"/>
</dbReference>
<gene>
    <name evidence="2" type="ORF">A1507_01665</name>
</gene>